<protein>
    <submittedName>
        <fullName evidence="2">Candidate secreted effector</fullName>
    </submittedName>
</protein>
<dbReference type="WBParaSite" id="Minc3s00232g08162">
    <property type="protein sequence ID" value="Minc3s00232g08162"/>
    <property type="gene ID" value="Minc3s00232g08162"/>
</dbReference>
<evidence type="ECO:0000313" key="1">
    <source>
        <dbReference type="Proteomes" id="UP000887563"/>
    </source>
</evidence>
<dbReference type="Proteomes" id="UP000887563">
    <property type="component" value="Unplaced"/>
</dbReference>
<name>A0A914L242_MELIC</name>
<evidence type="ECO:0000313" key="2">
    <source>
        <dbReference type="WBParaSite" id="Minc3s00232g08162"/>
    </source>
</evidence>
<reference evidence="2" key="1">
    <citation type="submission" date="2022-11" db="UniProtKB">
        <authorList>
            <consortium name="WormBaseParasite"/>
        </authorList>
    </citation>
    <scope>IDENTIFICATION</scope>
</reference>
<keyword evidence="1" id="KW-1185">Reference proteome</keyword>
<dbReference type="AlphaFoldDB" id="A0A914L242"/>
<proteinExistence type="predicted"/>
<sequence>MYRSPTLFQPLLPLVESNPLYSLIPPTDRPRPDINSFLPLLAPLFNPCPPPVGIEVEHSPPSTLPSSWSISCSLLKKLK</sequence>
<accession>A0A914L242</accession>
<organism evidence="1 2">
    <name type="scientific">Meloidogyne incognita</name>
    <name type="common">Southern root-knot nematode worm</name>
    <name type="synonym">Oxyuris incognita</name>
    <dbReference type="NCBI Taxonomy" id="6306"/>
    <lineage>
        <taxon>Eukaryota</taxon>
        <taxon>Metazoa</taxon>
        <taxon>Ecdysozoa</taxon>
        <taxon>Nematoda</taxon>
        <taxon>Chromadorea</taxon>
        <taxon>Rhabditida</taxon>
        <taxon>Tylenchina</taxon>
        <taxon>Tylenchomorpha</taxon>
        <taxon>Tylenchoidea</taxon>
        <taxon>Meloidogynidae</taxon>
        <taxon>Meloidogyninae</taxon>
        <taxon>Meloidogyne</taxon>
        <taxon>Meloidogyne incognita group</taxon>
    </lineage>
</organism>